<accession>A0A098LCB5</accession>
<feature type="domain" description="GP-PDE" evidence="1">
    <location>
        <begin position="1"/>
        <end position="258"/>
    </location>
</feature>
<dbReference type="InterPro" id="IPR030395">
    <property type="entry name" value="GP_PDE_dom"/>
</dbReference>
<dbReference type="GO" id="GO:0008081">
    <property type="term" value="F:phosphoric diester hydrolase activity"/>
    <property type="evidence" value="ECO:0007669"/>
    <property type="project" value="InterPro"/>
</dbReference>
<dbReference type="Gene3D" id="3.20.20.190">
    <property type="entry name" value="Phosphatidylinositol (PI) phosphodiesterase"/>
    <property type="match status" value="1"/>
</dbReference>
<dbReference type="GO" id="GO:0006629">
    <property type="term" value="P:lipid metabolic process"/>
    <property type="evidence" value="ECO:0007669"/>
    <property type="project" value="InterPro"/>
</dbReference>
<proteinExistence type="predicted"/>
<evidence type="ECO:0000313" key="2">
    <source>
        <dbReference type="EMBL" id="GAL84621.1"/>
    </source>
</evidence>
<dbReference type="InterPro" id="IPR017946">
    <property type="entry name" value="PLC-like_Pdiesterase_TIM-brl"/>
</dbReference>
<dbReference type="EMBL" id="BBLT01000003">
    <property type="protein sequence ID" value="GAL84621.1"/>
    <property type="molecule type" value="Genomic_DNA"/>
</dbReference>
<name>A0A098LCB5_9BACT</name>
<evidence type="ECO:0000259" key="1">
    <source>
        <dbReference type="PROSITE" id="PS51704"/>
    </source>
</evidence>
<dbReference type="Proteomes" id="UP000030185">
    <property type="component" value="Unassembled WGS sequence"/>
</dbReference>
<dbReference type="PANTHER" id="PTHR46211:SF14">
    <property type="entry name" value="GLYCEROPHOSPHODIESTER PHOSPHODIESTERASE"/>
    <property type="match status" value="1"/>
</dbReference>
<dbReference type="PANTHER" id="PTHR46211">
    <property type="entry name" value="GLYCEROPHOSPHORYL DIESTER PHOSPHODIESTERASE"/>
    <property type="match status" value="1"/>
</dbReference>
<comment type="caution">
    <text evidence="2">The sequence shown here is derived from an EMBL/GenBank/DDBJ whole genome shotgun (WGS) entry which is preliminary data.</text>
</comment>
<protein>
    <recommendedName>
        <fullName evidence="1">GP-PDE domain-containing protein</fullName>
    </recommendedName>
</protein>
<keyword evidence="3" id="KW-1185">Reference proteome</keyword>
<organism evidence="2 3">
    <name type="scientific">Sporocytophaga myxococcoides</name>
    <dbReference type="NCBI Taxonomy" id="153721"/>
    <lineage>
        <taxon>Bacteria</taxon>
        <taxon>Pseudomonadati</taxon>
        <taxon>Bacteroidota</taxon>
        <taxon>Cytophagia</taxon>
        <taxon>Cytophagales</taxon>
        <taxon>Cytophagaceae</taxon>
        <taxon>Sporocytophaga</taxon>
    </lineage>
</organism>
<dbReference type="STRING" id="153721.MYP_1849"/>
<dbReference type="PROSITE" id="PS51704">
    <property type="entry name" value="GP_PDE"/>
    <property type="match status" value="1"/>
</dbReference>
<dbReference type="eggNOG" id="COG0584">
    <property type="taxonomic scope" value="Bacteria"/>
</dbReference>
<evidence type="ECO:0000313" key="3">
    <source>
        <dbReference type="Proteomes" id="UP000030185"/>
    </source>
</evidence>
<gene>
    <name evidence="2" type="ORF">MYP_1849</name>
</gene>
<dbReference type="Pfam" id="PF03009">
    <property type="entry name" value="GDPD"/>
    <property type="match status" value="1"/>
</dbReference>
<sequence>MPENSTPGFLKAIELGVTTLEMDVVISKDQKVVVSHDPFFSHEFCLKPDGSEIKEEEERNYKLFAMTYEEIKTFDCGSKVHPRFPKQVKMPVYKPLLEDVIDAAETYASSLNHPKLFYNIEIKSTIEGDNTFHPPYEEFTDLLIEVLQKKHILNRTIVQCFDLRPLQYLHRTRPDITLSFLVENTLSFQENLSMLGFIPAIYSPEYILVDHELMKFAKENNMKVIPWTVNEVAEMKKLMEMGVDGLISDYVDRYKVIKN</sequence>
<dbReference type="AlphaFoldDB" id="A0A098LCB5"/>
<reference evidence="2 3" key="1">
    <citation type="submission" date="2014-09" db="EMBL/GenBank/DDBJ databases">
        <title>Sporocytophaga myxococcoides PG-01 genome sequencing.</title>
        <authorList>
            <person name="Liu L."/>
            <person name="Gao P.J."/>
            <person name="Chen G.J."/>
            <person name="Wang L.S."/>
        </authorList>
    </citation>
    <scope>NUCLEOTIDE SEQUENCE [LARGE SCALE GENOMIC DNA]</scope>
    <source>
        <strain evidence="2 3">PG-01</strain>
    </source>
</reference>
<dbReference type="SUPFAM" id="SSF51695">
    <property type="entry name" value="PLC-like phosphodiesterases"/>
    <property type="match status" value="1"/>
</dbReference>